<dbReference type="AlphaFoldDB" id="E8LWC9"/>
<dbReference type="NCBIfam" id="TIGR01549">
    <property type="entry name" value="HAD-SF-IA-v1"/>
    <property type="match status" value="1"/>
</dbReference>
<dbReference type="InterPro" id="IPR010976">
    <property type="entry name" value="B-phosphoglucomutase_hydrolase"/>
</dbReference>
<dbReference type="SFLD" id="SFLDG01135">
    <property type="entry name" value="C1.5.6:_HAD__Beta-PGM__Phospha"/>
    <property type="match status" value="1"/>
</dbReference>
<evidence type="ECO:0000313" key="2">
    <source>
        <dbReference type="EMBL" id="EGA64992.1"/>
    </source>
</evidence>
<dbReference type="InterPro" id="IPR051806">
    <property type="entry name" value="HAD-like_SPP"/>
</dbReference>
<dbReference type="InterPro" id="IPR023214">
    <property type="entry name" value="HAD_sf"/>
</dbReference>
<keyword evidence="3" id="KW-1185">Reference proteome</keyword>
<dbReference type="RefSeq" id="WP_006880158.1">
    <property type="nucleotide sequence ID" value="NZ_AEVS01000076.1"/>
</dbReference>
<accession>E8LWC9</accession>
<dbReference type="InterPro" id="IPR041492">
    <property type="entry name" value="HAD_2"/>
</dbReference>
<dbReference type="InterPro" id="IPR036412">
    <property type="entry name" value="HAD-like_sf"/>
</dbReference>
<dbReference type="CDD" id="cd07505">
    <property type="entry name" value="HAD_BPGM-like"/>
    <property type="match status" value="1"/>
</dbReference>
<dbReference type="Proteomes" id="UP000004371">
    <property type="component" value="Unassembled WGS sequence"/>
</dbReference>
<dbReference type="SFLD" id="SFLDG01129">
    <property type="entry name" value="C1.5:_HAD__Beta-PGM__Phosphata"/>
    <property type="match status" value="1"/>
</dbReference>
<dbReference type="NCBIfam" id="TIGR01509">
    <property type="entry name" value="HAD-SF-IA-v3"/>
    <property type="match status" value="1"/>
</dbReference>
<dbReference type="STRING" id="945543.VIBR0546_01721"/>
<gene>
    <name evidence="2" type="ORF">VIBR0546_01721</name>
</gene>
<dbReference type="NCBIfam" id="TIGR02009">
    <property type="entry name" value="PGMB-YQAB-SF"/>
    <property type="match status" value="1"/>
</dbReference>
<reference evidence="2 3" key="1">
    <citation type="journal article" date="2012" name="Int. J. Syst. Evol. Microbiol.">
        <title>Vibrio caribbeanicus sp. nov., isolated from the marine sponge Scleritoderma cyanea.</title>
        <authorList>
            <person name="Hoffmann M."/>
            <person name="Monday S.R."/>
            <person name="Allard M.W."/>
            <person name="Strain E.A."/>
            <person name="Whittaker P."/>
            <person name="Naum M."/>
            <person name="McCarthy P.J."/>
            <person name="Lopez J.V."/>
            <person name="Fischer M."/>
            <person name="Brown E.W."/>
        </authorList>
    </citation>
    <scope>NUCLEOTIDE SEQUENCE [LARGE SCALE GENOMIC DNA]</scope>
    <source>
        <strain evidence="2 3">LMG 20546</strain>
    </source>
</reference>
<dbReference type="PANTHER" id="PTHR43481">
    <property type="entry name" value="FRUCTOSE-1-PHOSPHATE PHOSPHATASE"/>
    <property type="match status" value="1"/>
</dbReference>
<dbReference type="InterPro" id="IPR023198">
    <property type="entry name" value="PGP-like_dom2"/>
</dbReference>
<dbReference type="PANTHER" id="PTHR43481:SF4">
    <property type="entry name" value="GLYCEROL-1-PHOSPHATE PHOSPHOHYDROLASE 1-RELATED"/>
    <property type="match status" value="1"/>
</dbReference>
<protein>
    <submittedName>
        <fullName evidence="2">Putative phosphatase/phosphohexomutase</fullName>
    </submittedName>
</protein>
<dbReference type="OrthoDB" id="9782449at2"/>
<comment type="caution">
    <text evidence="2">The sequence shown here is derived from an EMBL/GenBank/DDBJ whole genome shotgun (WGS) entry which is preliminary data.</text>
</comment>
<dbReference type="Gene3D" id="1.10.150.240">
    <property type="entry name" value="Putative phosphatase, domain 2"/>
    <property type="match status" value="1"/>
</dbReference>
<evidence type="ECO:0000256" key="1">
    <source>
        <dbReference type="ARBA" id="ARBA00006171"/>
    </source>
</evidence>
<sequence length="200" mass="22472">MLEILKQYQAFIFDMDGTLLDTMPGHLKAWQQTASHFGFPFSQEWLHSLGGMPSYKIAAEVNSKYTMSLDPIEVSKYKMASFAELDDIGEPIPCTFDVLNHFYGVKKLAVGTGSQRNSAERLLTKARLIDMLDVVVTASDVDNHKPNPDTFLKAAQDMQVEPKQCIVFEDTKLGLQAAHAANMDCMMVEEGRLIFYPLEK</sequence>
<evidence type="ECO:0000313" key="3">
    <source>
        <dbReference type="Proteomes" id="UP000004371"/>
    </source>
</evidence>
<dbReference type="GO" id="GO:0050308">
    <property type="term" value="F:sugar-phosphatase activity"/>
    <property type="evidence" value="ECO:0007669"/>
    <property type="project" value="TreeGrafter"/>
</dbReference>
<dbReference type="SFLD" id="SFLDS00003">
    <property type="entry name" value="Haloacid_Dehalogenase"/>
    <property type="match status" value="1"/>
</dbReference>
<dbReference type="eggNOG" id="COG0637">
    <property type="taxonomic scope" value="Bacteria"/>
</dbReference>
<dbReference type="Gene3D" id="3.40.50.1000">
    <property type="entry name" value="HAD superfamily/HAD-like"/>
    <property type="match status" value="1"/>
</dbReference>
<organism evidence="2 3">
    <name type="scientific">Vibrio brasiliensis LMG 20546</name>
    <dbReference type="NCBI Taxonomy" id="945543"/>
    <lineage>
        <taxon>Bacteria</taxon>
        <taxon>Pseudomonadati</taxon>
        <taxon>Pseudomonadota</taxon>
        <taxon>Gammaproteobacteria</taxon>
        <taxon>Vibrionales</taxon>
        <taxon>Vibrionaceae</taxon>
        <taxon>Vibrio</taxon>
        <taxon>Vibrio oreintalis group</taxon>
    </lineage>
</organism>
<proteinExistence type="inferred from homology"/>
<comment type="similarity">
    <text evidence="1">Belongs to the HAD-like hydrolase superfamily. CbbY/CbbZ/Gph/YieH family.</text>
</comment>
<name>E8LWC9_9VIBR</name>
<dbReference type="SUPFAM" id="SSF56784">
    <property type="entry name" value="HAD-like"/>
    <property type="match status" value="1"/>
</dbReference>
<dbReference type="Pfam" id="PF13419">
    <property type="entry name" value="HAD_2"/>
    <property type="match status" value="1"/>
</dbReference>
<dbReference type="InterPro" id="IPR006439">
    <property type="entry name" value="HAD-SF_hydro_IA"/>
</dbReference>
<dbReference type="EMBL" id="AEVS01000076">
    <property type="protein sequence ID" value="EGA64992.1"/>
    <property type="molecule type" value="Genomic_DNA"/>
</dbReference>